<keyword evidence="2" id="KW-1185">Reference proteome</keyword>
<comment type="caution">
    <text evidence="1">The sequence shown here is derived from an EMBL/GenBank/DDBJ whole genome shotgun (WGS) entry which is preliminary data.</text>
</comment>
<dbReference type="EMBL" id="NSDM01000010">
    <property type="protein sequence ID" value="MDQ2586761.1"/>
    <property type="molecule type" value="Genomic_DNA"/>
</dbReference>
<sequence length="78" mass="7966">MGLCLVAGVLLAGVLFPPEPRTACVGAGPPRLCGTGNLYGGTAPAHTWFDAMTEIHTGLPVTPLPPVAEGFRAKPGDR</sequence>
<evidence type="ECO:0000313" key="1">
    <source>
        <dbReference type="EMBL" id="MDQ2586761.1"/>
    </source>
</evidence>
<gene>
    <name evidence="1" type="ORF">CKY47_22750</name>
</gene>
<reference evidence="1 2" key="1">
    <citation type="submission" date="2017-06" db="EMBL/GenBank/DDBJ databases">
        <title>Cultured bacterium strain Saccharothrix yanglingensis Hhs.015.</title>
        <authorList>
            <person name="Xia Y."/>
        </authorList>
    </citation>
    <scope>NUCLEOTIDE SEQUENCE [LARGE SCALE GENOMIC DNA]</scope>
    <source>
        <strain evidence="1 2">Hhs.015</strain>
    </source>
</reference>
<accession>A0ABU0X423</accession>
<dbReference type="Proteomes" id="UP001225605">
    <property type="component" value="Unassembled WGS sequence"/>
</dbReference>
<evidence type="ECO:0000313" key="2">
    <source>
        <dbReference type="Proteomes" id="UP001225605"/>
    </source>
</evidence>
<name>A0ABU0X423_9PSEU</name>
<proteinExistence type="predicted"/>
<organism evidence="1 2">
    <name type="scientific">Saccharothrix yanglingensis</name>
    <dbReference type="NCBI Taxonomy" id="659496"/>
    <lineage>
        <taxon>Bacteria</taxon>
        <taxon>Bacillati</taxon>
        <taxon>Actinomycetota</taxon>
        <taxon>Actinomycetes</taxon>
        <taxon>Pseudonocardiales</taxon>
        <taxon>Pseudonocardiaceae</taxon>
        <taxon>Saccharothrix</taxon>
    </lineage>
</organism>
<protein>
    <submittedName>
        <fullName evidence="1">Uncharacterized protein</fullName>
    </submittedName>
</protein>